<dbReference type="Pfam" id="PF00052">
    <property type="entry name" value="Laminin_B"/>
    <property type="match status" value="3"/>
</dbReference>
<feature type="domain" description="Ig-like" evidence="27">
    <location>
        <begin position="3510"/>
        <end position="3591"/>
    </location>
</feature>
<feature type="compositionally biased region" description="Basic and acidic residues" evidence="21">
    <location>
        <begin position="1440"/>
        <end position="1451"/>
    </location>
</feature>
<dbReference type="FunFam" id="2.10.25.10:FF:000033">
    <property type="entry name" value="Laminin subunit alpha 2"/>
    <property type="match status" value="1"/>
</dbReference>
<dbReference type="CDD" id="cd00096">
    <property type="entry name" value="Ig"/>
    <property type="match status" value="1"/>
</dbReference>
<feature type="compositionally biased region" description="Basic residues" evidence="21">
    <location>
        <begin position="1240"/>
        <end position="1256"/>
    </location>
</feature>
<keyword evidence="12" id="KW-0472">Membrane</keyword>
<feature type="domain" description="Ig-like" evidence="27">
    <location>
        <begin position="4168"/>
        <end position="4252"/>
    </location>
</feature>
<feature type="domain" description="Laminin EGF-like" evidence="26">
    <location>
        <begin position="2919"/>
        <end position="2968"/>
    </location>
</feature>
<dbReference type="Pfam" id="PF13927">
    <property type="entry name" value="Ig_3"/>
    <property type="match status" value="8"/>
</dbReference>
<protein>
    <submittedName>
        <fullName evidence="30">Basement membrane-specific heparan sulfate proteoglycan core protein</fullName>
    </submittedName>
</protein>
<evidence type="ECO:0000256" key="19">
    <source>
        <dbReference type="PROSITE-ProRule" id="PRU00124"/>
    </source>
</evidence>
<feature type="disulfide bond" evidence="17">
    <location>
        <begin position="4978"/>
        <end position="4987"/>
    </location>
</feature>
<feature type="disulfide bond" evidence="17">
    <location>
        <begin position="4679"/>
        <end position="4696"/>
    </location>
</feature>
<feature type="compositionally biased region" description="Polar residues" evidence="21">
    <location>
        <begin position="1197"/>
        <end position="1208"/>
    </location>
</feature>
<feature type="disulfide bond" evidence="19">
    <location>
        <begin position="1740"/>
        <end position="1758"/>
    </location>
</feature>
<dbReference type="GO" id="GO:0040008">
    <property type="term" value="P:regulation of growth"/>
    <property type="evidence" value="ECO:0007669"/>
    <property type="project" value="UniProtKB-ARBA"/>
</dbReference>
<dbReference type="Pfam" id="PF24973">
    <property type="entry name" value="EGF_LMN_ATRN"/>
    <property type="match status" value="1"/>
</dbReference>
<dbReference type="SUPFAM" id="SSF57196">
    <property type="entry name" value="EGF/Laminin"/>
    <property type="match status" value="4"/>
</dbReference>
<dbReference type="GO" id="GO:0007411">
    <property type="term" value="P:axon guidance"/>
    <property type="evidence" value="ECO:0007669"/>
    <property type="project" value="UniProtKB-ARBA"/>
</dbReference>
<dbReference type="PROSITE" id="PS50024">
    <property type="entry name" value="SEA"/>
    <property type="match status" value="1"/>
</dbReference>
<evidence type="ECO:0000256" key="12">
    <source>
        <dbReference type="ARBA" id="ARBA00023136"/>
    </source>
</evidence>
<feature type="disulfide bond" evidence="19">
    <location>
        <begin position="532"/>
        <end position="544"/>
    </location>
</feature>
<feature type="disulfide bond" evidence="17">
    <location>
        <begin position="4698"/>
        <end position="4707"/>
    </location>
</feature>
<feature type="compositionally biased region" description="Low complexity" evidence="21">
    <location>
        <begin position="1356"/>
        <end position="1368"/>
    </location>
</feature>
<evidence type="ECO:0000256" key="17">
    <source>
        <dbReference type="PROSITE-ProRule" id="PRU00076"/>
    </source>
</evidence>
<dbReference type="InterPro" id="IPR013151">
    <property type="entry name" value="Immunoglobulin_dom"/>
</dbReference>
<feature type="compositionally biased region" description="Polar residues" evidence="21">
    <location>
        <begin position="782"/>
        <end position="793"/>
    </location>
</feature>
<dbReference type="PROSITE" id="PS50026">
    <property type="entry name" value="EGF_3"/>
    <property type="match status" value="5"/>
</dbReference>
<dbReference type="SMART" id="SM00409">
    <property type="entry name" value="IG"/>
    <property type="match status" value="13"/>
</dbReference>
<dbReference type="SMART" id="SM00406">
    <property type="entry name" value="IGv"/>
    <property type="match status" value="4"/>
</dbReference>
<feature type="disulfide bond" evidence="17">
    <location>
        <begin position="5017"/>
        <end position="5026"/>
    </location>
</feature>
<sequence length="5298" mass="587791">MTSVLLKSVLLFMLLGTTLAVASENDDLVFDQDGRSSVVEIPLFEKQSHPTVFQRIKRGLFDWFISGVTTTTTQATTDADSPPDDPSGGTDTDDQEKLTDQNVDDTQPRQDTNLERLPRESGEEVNEIAPESSRNGVEALKEQDHKGVGEAAEGRRPQSRYETTDDEDLAGSDDAEGSSYGERIDQDESLSPVTEMPQHTGNERFYRITFTVAEPFRKGYEDRNSKEYKELAGELTRAIDELYNKRIPGYNHFSNVVMILPTSDSFESQVKVDVGSTFTDAKELQDIIEKQLDLHTLGSIQVRPSGFSFRHFEANGPTDLKCDETHELRCRDGACVPLDSRCDGVPQCSDGSDELDCRIVHPVTSSIYPTEHNKVKNSHTPMVPVESEDDDDRKNGVYDEEDSERPETVRPLSSKCRADDSVRCSDGSRYICSIQQCDGTPDCDDGGDEVGCPYPGCSSGEFACDVSRCILDSQRCDFTEDCQDGSDERDCNYPPCSQYQFRCRNGECIDSSEHCNGEYNCKDRSDEINCPCRSDQFECEPGYCVPMSRRCDSYRDCQNSRDELDCSNNHTRCRPDEFECSNGTCVSQSARCDGRNDCSDYSDERDCNVTTCSSDQYRCIDGTCLSIDKRCNGVQDCRNGEDESQCGCAPSEFRCSDGSCINDELQCNGVNECPDGSDEKDCEKSARRHYYNAARFRNITKQEADSRSGPLWQSDTSKRIFPMYSKPGRDFKDSTIGLSNVNNDKTILRHILDAFPELAKSKRFNRTRNAGFRKSTRKGVDRQSNVTSTNVTVDGSRKDNGMESETFAGRKLANAIAAAFPEIKRRKLSRMRSTTHSPKDDVETFDLGEKSKEKSIAPKVENNFVNYFNQHLSHLTPSSVISITVNPKENEEHKNMVKREKNKFNLGPKASSYFDRFLKNLTPTPTGTTHGSVLIPIYPYNENVIDERKSERYRTLKTKEVEVFDNEENKIYENNSYNDSAKVTKYPLIENGSKVGYYLKKYSVPLITSATKVYDFLKVSSKSARQEGTTDSVRYNPITRRYGSVFTLPTTQRNIYGKVPVESLLFAPEGGSISSKVVLTRDFDKTGKMDVNEHSTTVKQTSLTERVDDCILDCNTSEEETDVGSGNHMEKSGIVTDSSGNIDSGLIESAEKMDRKSNTKDSSRESDSIDVVSKSQDKSEGLDSSFWDVSSSKSKGNDISNEKSVYSSESKETHEGSKEDEIVGDSLDTREKNRNETNFKKHSKHKSKKQKKKHHKSETDLSESVEKNFQIFTTTSNYDDYDESRNDLGYTEESTITSISTQENFINSAETTTNAESGGSRWIHDNDDIDLFDSQTKNKEEISLISTTVNDDFSGTETQRVTTTEVTTSDASAESNEFRKSKKQKPTIDIGWFLGLEEDTDSEEDKSTKKNNEKKNTDTTSSTTESFGFNFFNFGNTDNKKTSETDNKKNNDWGFNSFRSDNDKKDSTESSYTVGITTENIWSTQVPNIFKTSTEDDTSVRSSIQPIFEEVTTDEKILFRSHYEDSTDDDETSSGCREDQHYCKSDDWCIDDNLVCDGTKDCTDASDETESCEYFENLDALYNDENNDSPTEENQSIAATTPFNCPSGYFSCDGWCREESLICDKIQDCMDGRDEEDCQKRNEYKVFECPPGTFRCDDGLCLQDIKMHCDGRKQCRDGSDEINCQCPEGQRQCDNGICIMKDFFCDTKFDCLDDSDEKDCPNVVPGGANNRICSENEFTCDDGSCIPLSGRCNGIADCPDNKDELECPSGCGRDEFQCQNGECIRADQRCNRVYNCEDGTDEDNCNITPRPTPPPTLPQYEPKPPRCPRGYFTCTSDKSCVPSSALCNGIPECRDGSDEQNCDSTEVCYPNGWRCENGPCIPLHRRCDHHVDCPRDNSDELDCDYVTTERNHVYCAPDEWRCENGPCIRLSQRCDGKVDCPKDTSDELDCGGKEHNAEQGLNLKTYPSEQVIKENPAKQGREVVFLCRDEGPLRARVHWVRENNLPLPPGSRDNNGRLEIPDIQLNHSGVYICEAIGYPASTSGRQLSVYLTVEKFELPATRPPHVCGYNEATCSNGDCIPKSNICDGKYDCTDGSDEYRCNPLGCEPNQFRCANMQCISKVWRCDGDKDCADGTDEENCATLPPGSLCRYNEFQCASRNQCIPKSFHCDQERDCEDGSDEIGCSEVYIVKPPSPMVVLEPGDKLVLTCIAIGVPTPEVNWRLNWGHVPKKCTSTSVNGTGTLTCNDMQREDQGAYSCEALNIRGFVFAVPDAIVTVRPSQNVCPRGKFNSEATSVDECISCFCFGVATECHSANLFTYQIPPPFNTHKVEYVQTAPEIRILEEISNENMEVRPLGRDGVVITSAYNNDLSLSNIPYFSLPENYYGSQLKSYGGYLKYTVRYSGRGPTNSAPSVILSGNNYILVHHGNKIQPDYETEETVRFFYGEWYKKQGRYEVLASREEIMMTLANVDNILIKAQYDDGPQLDVSITNIVMDTADSRNTGLGTASYVEECQCPTGYTGLSCEHCAPGFLRRESGPWLGQCYRDEPPCPPGYYGDPSRNIACEVCPCPLTNPSNQFARTCHLGSDGQPTCDCPTGYIGRRCEQCAIGYHGNPLITGDMCVIDEQCDPSGSLSAYADPVTGQCLCKQYTTGATCNQCKANTFNLALANQFGCISCFCMGITNKCVSSDWYRNEIRVSFTNSIHDFTLIESKAPQDSPPIVSGIRLDTENREIVYNEFLDRGNNDVYYWQLPNIFLGNQITSYGGNLKYTVRYVPSPGGQSSRNNAADVELISFNDIKLLYYSRGTPEPNSPQSFTVPLLEQYWQRNDGTQADREHLLMALADVREIRIKATYTTHTDEAAISMVSLDTAEQINNGGNRAVEVEQCSCPAGYRGLSCEDCDVGYTRAMEGLYLGICEPCNCNGHSNQCDPESGICENCGDHTSGDYCDVCAEGYVRDVSKETSLDCIAEGSTTRRCDDCSIAGLQSCLDERICQCKSNVEGEKCDRCRPSTFGLSVKNEQGCIECYCSGVTNQCYSSNLFIQKIPMLIYDSQHKFTLTDSTRRDVIDDGFEINIAMSEIGYVYPDDRSQRLFWSLPPNFTGNKIKSYGGDLTVTQRISTHPGAKSFMDQDVILVGNGITLYWTNPRSIQSGVPLTYSVPFRESEWRRYTIEGQRTVSRADFMTVLANLEAILIRASHSEGMKATYISDVSLDTAVDNPASNIRATQVEACVCPRGYVGTSCETCARGYYRDSSDRSTSLLGTCNPCPCNGNEQSCEISSSGHVKCNCRQGYTGQYCNDNGELMVGLMPIKVQADPNSVVKYTCTYYHTEQLYIEFKLTSFNGLNVTSWGTDLSPIVKTDNGAYRTWDVHMGENTCNLECHVLDQHGKELAVIVTWMAPGTQKVPPSETPPPKIYVWIREPEFQIVNTGNTVRYHCSGTSVDHPGPVYIKWHKEGGQLPADRSMDDTRGLLIIRDVKVSDSGTYICQVNDTFNVEIKKVSLSVGGSKIEKPVATIHPHYMEVKEGEPVEFRCKATGNPPPQIEWVRVLGDMNPEAAFYNGIWQLPAATKNDAAEYKCIARNEAGVNERTTILYVRENSPPTQPPILNPTITPNDWSGTTDDTVRLVCSSRQQGTVFWTREGGLALSASASQRDGVLTMQNPTPQDSGVYICTMVNYQGIETRSSARISIQPSGARPSVTVIPDRQTVSQGTIAEVKCIASGSPGLQVKWTKHGERVMGSNAQQIGDTLRIVNPQIKDRGVYICRVTDARGSNEASAIIEVSRREAPAVELYPKEIQTVLLGGSADLQCRATAGIPVPEIHWSRKDGRRFNYNIEQLPGGVLRFSNISASDGGDFVCTATNEAGSATAVAHIEVQSIPVISITPSGGILSVKLGDKVKLVCSAVGQPQPNVAWIKQTNRHSSLGVYGRAESSPQSAVYEILSVSPDDEDSYTCRAMNAAGIVDERIQIRIEDNRIDIRPTRGDNNTGSPGNGVIVSEKDLNIPNGGKVEMRCLVSGPDNNQIYLDWKRSDRRPLPEGSIVSGGVLSIPVVTKEAAGEYFCLGLNPAGAVLFKAKSHLKVISPPRIELNPTSQTVGPGDNPSVRCTATGDEPLNIEWSAIGRELPYSVSQHRGVLQFHGITLFDAGKYVCKATNAVGTAEAVAEVLVSEHPYNDVAVHAVERDITTHAGSSVTLRCRVEESAYMHWRREAHALPTNAYVGDNYLELTQVKPEDSGRYICEIETPRGVSSDYINLNVVVVNMLADCMPVYRSQCSLREFQCNNQECIPLGYTCDGNAQCSDGTDERLCRNWHFRQNHQRRRAALAPVITIDAPRDPVNIGDTIDVRCVLSGASNPHYHWKRLDGLSLPSNAREYGNTLRLSEVSVQDSGLYRCTASTPQRAYHEDYYLVVQGGNNDAPAIETKSARYGSDVEMYCRVNLEEPVTFKWNKLGDNLPREKEMLANTLRLLNVKAEDAGTYICTATSGQTSIEVPTVLIVTGVVPNFNQAPKSYIALRPLPDAYLKFNIEVSFKPENDDGIILYNDEKGDGKGDFLILSLVNGYPEFRFYLGSGRARIRADKPITLGQWHTIKLQRDRKEGTMYVDGEGPYKEWATGRKLGLDLMEPLYVGGVPDYSAISKQAGANSGFVGCISRLVIGDSPVDLIGDASATVGVTTCETCAENPCTNGGICQEAAEKQGYTCLCRAGYSGKLCEHIGQPCYPGACGQGRCYNNETGFTCLCPYGTGGDRCERFVNVNEPAFHDNNAYLAYTTPKAIRRLKFSIHFNPSDNGDGILMYSSESEDGLGDFAALIIKDRHVEFRFDIGSGMAVVRSNQIIQPGLWSHVIVSRDFKEGKLSVNEEPQVEGRSPGSSRLMTLNTPLYVGGIDRTKITVNKNVGVDRAFNGCINKLEISAQNIHLLKSAIDSANIEDCSMLHPTTTTDYTPTTAQQSTTYPTTQYNPCASNPCVHGVCQVTSTYEYSCTCEYRYVGRNCENVLKQCEVLSPCRNGGTCTDLHGSYKCDCRLGFNGQDCEKAAEISYDVAFKGDGWLELDKSIMTDEEEREVFGFEISTNKSNGLIMWHGQTPDDFNPDDYIALAVVNGYVEYQYNLGSGPAVIRVAAQRVDDGQRHRIILKRQGSDGSIELNGEHTESGVSDGLQQVLNTRGSVYLGGVPDYAMTYGRYQEGFSGCIYTLEVQDSGAIDIGDKAIRGKNVSPCTRARWIPSSLVFTNAETGVFDDFVPPPPVNIIHPKPTVNLASTNDKRISLTIIVENLIGFALDIRQQRLVVILLSLATFTVGKYLLN</sequence>
<evidence type="ECO:0000259" key="26">
    <source>
        <dbReference type="PROSITE" id="PS50027"/>
    </source>
</evidence>
<dbReference type="InterPro" id="IPR000152">
    <property type="entry name" value="EGF-type_Asp/Asn_hydroxyl_site"/>
</dbReference>
<dbReference type="SUPFAM" id="SSF57424">
    <property type="entry name" value="LDL receptor-like module"/>
    <property type="match status" value="20"/>
</dbReference>
<evidence type="ECO:0000256" key="15">
    <source>
        <dbReference type="ARBA" id="ARBA00023180"/>
    </source>
</evidence>
<dbReference type="InterPro" id="IPR000034">
    <property type="entry name" value="Laminin_IV"/>
</dbReference>
<feature type="disulfide bond" evidence="19">
    <location>
        <begin position="1649"/>
        <end position="1661"/>
    </location>
</feature>
<evidence type="ECO:0000259" key="23">
    <source>
        <dbReference type="PROSITE" id="PS50024"/>
    </source>
</evidence>
<keyword evidence="11" id="KW-1133">Transmembrane helix</keyword>
<feature type="region of interest" description="Disordered" evidence="21">
    <location>
        <begin position="1440"/>
        <end position="1469"/>
    </location>
</feature>
<feature type="compositionally biased region" description="Polar residues" evidence="21">
    <location>
        <begin position="1302"/>
        <end position="1317"/>
    </location>
</feature>
<feature type="domain" description="EGF-like" evidence="25">
    <location>
        <begin position="2565"/>
        <end position="2604"/>
    </location>
</feature>
<dbReference type="Proteomes" id="UP000694920">
    <property type="component" value="Unplaced"/>
</dbReference>
<feature type="disulfide bond" evidence="20">
    <location>
        <begin position="2938"/>
        <end position="2947"/>
    </location>
</feature>
<feature type="disulfide bond" evidence="19">
    <location>
        <begin position="1752"/>
        <end position="1767"/>
    </location>
</feature>
<feature type="disulfide bond" evidence="19">
    <location>
        <begin position="1733"/>
        <end position="1745"/>
    </location>
</feature>
<dbReference type="PROSITE" id="PS00010">
    <property type="entry name" value="ASX_HYDROXYL"/>
    <property type="match status" value="2"/>
</dbReference>
<dbReference type="InterPro" id="IPR002049">
    <property type="entry name" value="LE_dom"/>
</dbReference>
<feature type="region of interest" description="Disordered" evidence="21">
    <location>
        <begin position="3595"/>
        <end position="3614"/>
    </location>
</feature>
<feature type="domain" description="Ig-like" evidence="27">
    <location>
        <begin position="4081"/>
        <end position="4165"/>
    </location>
</feature>
<dbReference type="Gene3D" id="2.40.128.620">
    <property type="match status" value="1"/>
</dbReference>
<feature type="compositionally biased region" description="Basic and acidic residues" evidence="21">
    <location>
        <begin position="1209"/>
        <end position="1239"/>
    </location>
</feature>
<dbReference type="PANTHER" id="PTHR22722:SF14">
    <property type="entry name" value="MEGALIN, ISOFORM A"/>
    <property type="match status" value="1"/>
</dbReference>
<keyword evidence="14" id="KW-0675">Receptor</keyword>
<feature type="disulfide bond" evidence="19">
    <location>
        <begin position="2067"/>
        <end position="2079"/>
    </location>
</feature>
<feature type="domain" description="SEA" evidence="23">
    <location>
        <begin position="202"/>
        <end position="319"/>
    </location>
</feature>
<dbReference type="InterPro" id="IPR003599">
    <property type="entry name" value="Ig_sub"/>
</dbReference>
<dbReference type="CDD" id="cd00054">
    <property type="entry name" value="EGF_CA"/>
    <property type="match status" value="2"/>
</dbReference>
<feature type="disulfide bond" evidence="19">
    <location>
        <begin position="1790"/>
        <end position="1805"/>
    </location>
</feature>
<feature type="disulfide bond" evidence="19">
    <location>
        <begin position="496"/>
        <end position="508"/>
    </location>
</feature>
<dbReference type="GO" id="GO:0005604">
    <property type="term" value="C:basement membrane"/>
    <property type="evidence" value="ECO:0007669"/>
    <property type="project" value="UniProtKB-SubCell"/>
</dbReference>
<dbReference type="PROSITE" id="PS01186">
    <property type="entry name" value="EGF_2"/>
    <property type="match status" value="3"/>
</dbReference>
<evidence type="ECO:0000259" key="27">
    <source>
        <dbReference type="PROSITE" id="PS50835"/>
    </source>
</evidence>
<dbReference type="SUPFAM" id="SSF57184">
    <property type="entry name" value="Growth factor receptor domain"/>
    <property type="match status" value="1"/>
</dbReference>
<feature type="chain" id="PRO_5042564807" evidence="22">
    <location>
        <begin position="21"/>
        <end position="5298"/>
    </location>
</feature>
<feature type="disulfide bond" evidence="19">
    <location>
        <begin position="4289"/>
        <end position="4304"/>
    </location>
</feature>
<feature type="disulfide bond" evidence="19">
    <location>
        <begin position="667"/>
        <end position="682"/>
    </location>
</feature>
<feature type="domain" description="Laminin G" evidence="24">
    <location>
        <begin position="5033"/>
        <end position="5211"/>
    </location>
</feature>
<feature type="domain" description="Ig-like" evidence="27">
    <location>
        <begin position="3607"/>
        <end position="3687"/>
    </location>
</feature>
<feature type="disulfide bond" evidence="20">
    <location>
        <begin position="2627"/>
        <end position="2644"/>
    </location>
</feature>
<dbReference type="FunFam" id="4.10.400.10:FF:000034">
    <property type="entry name" value="Low-density lipoprotein receptor-related protein 2"/>
    <property type="match status" value="1"/>
</dbReference>
<evidence type="ECO:0000256" key="4">
    <source>
        <dbReference type="ARBA" id="ARBA00022525"/>
    </source>
</evidence>
<dbReference type="GO" id="GO:0005509">
    <property type="term" value="F:calcium ion binding"/>
    <property type="evidence" value="ECO:0007669"/>
    <property type="project" value="InterPro"/>
</dbReference>
<feature type="disulfide bond" evidence="19">
    <location>
        <begin position="1693"/>
        <end position="1711"/>
    </location>
</feature>
<feature type="disulfide bond" evidence="19">
    <location>
        <begin position="573"/>
        <end position="585"/>
    </location>
</feature>
<dbReference type="KEGG" id="ccin:107263585"/>
<keyword evidence="8 22" id="KW-0732">Signal</keyword>
<keyword evidence="29" id="KW-1185">Reference proteome</keyword>
<dbReference type="GO" id="GO:0005911">
    <property type="term" value="C:cell-cell junction"/>
    <property type="evidence" value="ECO:0007669"/>
    <property type="project" value="UniProtKB-ARBA"/>
</dbReference>
<feature type="disulfide bond" evidence="19">
    <location>
        <begin position="464"/>
        <end position="482"/>
    </location>
</feature>
<keyword evidence="10" id="KW-0084">Basement membrane</keyword>
<feature type="disulfide bond" evidence="19">
    <location>
        <begin position="655"/>
        <end position="673"/>
    </location>
</feature>
<feature type="domain" description="Laminin IV type A" evidence="28">
    <location>
        <begin position="2701"/>
        <end position="2885"/>
    </location>
</feature>
<keyword evidence="13 17" id="KW-1015">Disulfide bond</keyword>
<feature type="compositionally biased region" description="Basic and acidic residues" evidence="21">
    <location>
        <begin position="1149"/>
        <end position="1167"/>
    </location>
</feature>
<dbReference type="SMART" id="SM00281">
    <property type="entry name" value="LamB"/>
    <property type="match status" value="3"/>
</dbReference>
<feature type="disulfide bond" evidence="19">
    <location>
        <begin position="1915"/>
        <end position="1927"/>
    </location>
</feature>
<feature type="region of interest" description="Disordered" evidence="21">
    <location>
        <begin position="1118"/>
        <end position="1266"/>
    </location>
</feature>
<feature type="domain" description="Ig-like" evidence="27">
    <location>
        <begin position="4414"/>
        <end position="4486"/>
    </location>
</feature>
<feature type="disulfide bond" evidence="19">
    <location>
        <begin position="631"/>
        <end position="646"/>
    </location>
</feature>
<feature type="disulfide bond" evidence="19">
    <location>
        <begin position="437"/>
        <end position="452"/>
    </location>
</feature>
<feature type="disulfide bond" evidence="17">
    <location>
        <begin position="2594"/>
        <end position="2603"/>
    </location>
</feature>
<dbReference type="GO" id="GO:0016318">
    <property type="term" value="P:ommatidial rotation"/>
    <property type="evidence" value="ECO:0007669"/>
    <property type="project" value="UniProtKB-ARBA"/>
</dbReference>
<feature type="region of interest" description="Disordered" evidence="21">
    <location>
        <begin position="3975"/>
        <end position="3997"/>
    </location>
</feature>
<dbReference type="GO" id="GO:0120035">
    <property type="term" value="P:regulation of plasma membrane bounded cell projection organization"/>
    <property type="evidence" value="ECO:0007669"/>
    <property type="project" value="UniProtKB-ARBA"/>
</dbReference>
<evidence type="ECO:0000256" key="2">
    <source>
        <dbReference type="ARBA" id="ARBA00004302"/>
    </source>
</evidence>
<organism evidence="29 30">
    <name type="scientific">Cephus cinctus</name>
    <name type="common">Wheat stem sawfly</name>
    <dbReference type="NCBI Taxonomy" id="211228"/>
    <lineage>
        <taxon>Eukaryota</taxon>
        <taxon>Metazoa</taxon>
        <taxon>Ecdysozoa</taxon>
        <taxon>Arthropoda</taxon>
        <taxon>Hexapoda</taxon>
        <taxon>Insecta</taxon>
        <taxon>Pterygota</taxon>
        <taxon>Neoptera</taxon>
        <taxon>Endopterygota</taxon>
        <taxon>Hymenoptera</taxon>
        <taxon>Cephoidea</taxon>
        <taxon>Cephidae</taxon>
        <taxon>Cephus</taxon>
    </lineage>
</organism>
<feature type="domain" description="Laminin IV type A" evidence="28">
    <location>
        <begin position="3050"/>
        <end position="3229"/>
    </location>
</feature>
<dbReference type="InterPro" id="IPR009030">
    <property type="entry name" value="Growth_fac_rcpt_cys_sf"/>
</dbReference>
<dbReference type="SMART" id="SM00181">
    <property type="entry name" value="EGF"/>
    <property type="match status" value="10"/>
</dbReference>
<dbReference type="InterPro" id="IPR036055">
    <property type="entry name" value="LDL_receptor-like_sf"/>
</dbReference>
<feature type="domain" description="EGF-like" evidence="25">
    <location>
        <begin position="4990"/>
        <end position="5027"/>
    </location>
</feature>
<feature type="domain" description="Ig-like" evidence="27">
    <location>
        <begin position="4322"/>
        <end position="4399"/>
    </location>
</feature>
<dbReference type="InterPro" id="IPR036179">
    <property type="entry name" value="Ig-like_dom_sf"/>
</dbReference>
<feature type="disulfide bond" evidence="19">
    <location>
        <begin position="1771"/>
        <end position="1783"/>
    </location>
</feature>
<feature type="domain" description="Laminin EGF-like" evidence="26">
    <location>
        <begin position="2626"/>
        <end position="2675"/>
    </location>
</feature>
<dbReference type="PROSITE" id="PS50068">
    <property type="entry name" value="LDLRA_2"/>
    <property type="match status" value="21"/>
</dbReference>
<evidence type="ECO:0000256" key="5">
    <source>
        <dbReference type="ARBA" id="ARBA00022530"/>
    </source>
</evidence>
<dbReference type="SMART" id="SM00282">
    <property type="entry name" value="LamG"/>
    <property type="match status" value="3"/>
</dbReference>
<feature type="disulfide bond" evidence="19">
    <location>
        <begin position="4277"/>
        <end position="4295"/>
    </location>
</feature>
<feature type="disulfide bond" evidence="19">
    <location>
        <begin position="1922"/>
        <end position="1940"/>
    </location>
</feature>
<feature type="compositionally biased region" description="Basic and acidic residues" evidence="21">
    <location>
        <begin position="1405"/>
        <end position="1417"/>
    </location>
</feature>
<feature type="domain" description="Ig-like" evidence="27">
    <location>
        <begin position="3987"/>
        <end position="4058"/>
    </location>
</feature>
<evidence type="ECO:0000256" key="16">
    <source>
        <dbReference type="ARBA" id="ARBA00023292"/>
    </source>
</evidence>
<feature type="compositionally biased region" description="Low complexity" evidence="21">
    <location>
        <begin position="1183"/>
        <end position="1194"/>
    </location>
</feature>
<feature type="disulfide bond" evidence="19">
    <location>
        <begin position="2125"/>
        <end position="2140"/>
    </location>
</feature>
<evidence type="ECO:0000259" key="28">
    <source>
        <dbReference type="PROSITE" id="PS51115"/>
    </source>
</evidence>
<evidence type="ECO:0000256" key="14">
    <source>
        <dbReference type="ARBA" id="ARBA00023170"/>
    </source>
</evidence>
<comment type="caution">
    <text evidence="17">Lacks conserved residue(s) required for the propagation of feature annotation.</text>
</comment>
<keyword evidence="5" id="KW-0272">Extracellular matrix</keyword>
<dbReference type="Gene3D" id="2.170.300.10">
    <property type="entry name" value="Tie2 ligand-binding domain superfamily"/>
    <property type="match status" value="2"/>
</dbReference>
<dbReference type="GeneID" id="107263585"/>
<dbReference type="PROSITE" id="PS50835">
    <property type="entry name" value="IG_LIKE"/>
    <property type="match status" value="13"/>
</dbReference>
<feature type="disulfide bond" evidence="19">
    <location>
        <begin position="612"/>
        <end position="624"/>
    </location>
</feature>
<dbReference type="InterPro" id="IPR003598">
    <property type="entry name" value="Ig_sub2"/>
</dbReference>
<feature type="disulfide bond" evidence="17">
    <location>
        <begin position="4956"/>
        <end position="4966"/>
    </location>
</feature>
<evidence type="ECO:0000259" key="24">
    <source>
        <dbReference type="PROSITE" id="PS50025"/>
    </source>
</evidence>
<feature type="domain" description="EGF-like" evidence="25">
    <location>
        <begin position="4710"/>
        <end position="4745"/>
    </location>
</feature>
<dbReference type="FunFam" id="2.10.25.10:FF:000106">
    <property type="entry name" value="Heparan sulfate proteoglycan 2"/>
    <property type="match status" value="1"/>
</dbReference>
<dbReference type="CDD" id="cd00112">
    <property type="entry name" value="LDLa"/>
    <property type="match status" value="20"/>
</dbReference>
<dbReference type="InterPro" id="IPR023415">
    <property type="entry name" value="LDLR_class-A_CS"/>
</dbReference>
<dbReference type="CTD" id="45320"/>
<dbReference type="InterPro" id="IPR000742">
    <property type="entry name" value="EGF"/>
</dbReference>
<feature type="domain" description="Ig-like" evidence="27">
    <location>
        <begin position="3876"/>
        <end position="3967"/>
    </location>
</feature>
<feature type="disulfide bond" evidence="19">
    <location>
        <begin position="2074"/>
        <end position="2092"/>
    </location>
</feature>
<evidence type="ECO:0000259" key="25">
    <source>
        <dbReference type="PROSITE" id="PS50026"/>
    </source>
</evidence>
<feature type="disulfide bond" evidence="19">
    <location>
        <begin position="342"/>
        <end position="357"/>
    </location>
</feature>
<dbReference type="InterPro" id="IPR007110">
    <property type="entry name" value="Ig-like_dom"/>
</dbReference>
<proteinExistence type="predicted"/>
<feature type="disulfide bond" evidence="19">
    <location>
        <begin position="580"/>
        <end position="598"/>
    </location>
</feature>
<dbReference type="PROSITE" id="PS01248">
    <property type="entry name" value="EGF_LAM_1"/>
    <property type="match status" value="3"/>
</dbReference>
<evidence type="ECO:0000256" key="18">
    <source>
        <dbReference type="PROSITE-ProRule" id="PRU00122"/>
    </source>
</evidence>
<evidence type="ECO:0000256" key="9">
    <source>
        <dbReference type="ARBA" id="ARBA00022737"/>
    </source>
</evidence>
<dbReference type="SMART" id="SM00179">
    <property type="entry name" value="EGF_CA"/>
    <property type="match status" value="3"/>
</dbReference>
<dbReference type="FunFam" id="4.10.400.10:FF:000045">
    <property type="entry name" value="Low-density lipoprotein receptor-related protein 2"/>
    <property type="match status" value="1"/>
</dbReference>
<evidence type="ECO:0000256" key="21">
    <source>
        <dbReference type="SAM" id="MobiDB-lite"/>
    </source>
</evidence>
<keyword evidence="7" id="KW-0812">Transmembrane</keyword>
<dbReference type="FunFam" id="2.10.25.10:FF:000082">
    <property type="entry name" value="Laminin subunit alpha 1"/>
    <property type="match status" value="1"/>
</dbReference>
<feature type="compositionally biased region" description="Basic and acidic residues" evidence="21">
    <location>
        <begin position="106"/>
        <end position="122"/>
    </location>
</feature>
<keyword evidence="4" id="KW-0964">Secreted</keyword>
<dbReference type="Pfam" id="PF00057">
    <property type="entry name" value="Ldl_recept_a"/>
    <property type="match status" value="17"/>
</dbReference>
<feature type="region of interest" description="Disordered" evidence="21">
    <location>
        <begin position="767"/>
        <end position="802"/>
    </location>
</feature>
<evidence type="ECO:0000256" key="6">
    <source>
        <dbReference type="ARBA" id="ARBA00022536"/>
    </source>
</evidence>
<keyword evidence="6 17" id="KW-0245">EGF-like domain</keyword>
<evidence type="ECO:0000313" key="29">
    <source>
        <dbReference type="Proteomes" id="UP000694920"/>
    </source>
</evidence>
<dbReference type="InterPro" id="IPR056863">
    <property type="entry name" value="LMN_ATRN_NET-like_EGF"/>
</dbReference>
<feature type="disulfide bond" evidence="19">
    <location>
        <begin position="2169"/>
        <end position="2184"/>
    </location>
</feature>
<dbReference type="InterPro" id="IPR002172">
    <property type="entry name" value="LDrepeatLR_classA_rpt"/>
</dbReference>
<feature type="domain" description="Laminin G" evidence="24">
    <location>
        <begin position="4497"/>
        <end position="4674"/>
    </location>
</feature>
<dbReference type="GO" id="GO:0005886">
    <property type="term" value="C:plasma membrane"/>
    <property type="evidence" value="ECO:0007669"/>
    <property type="project" value="TreeGrafter"/>
</dbReference>
<feature type="domain" description="Ig-like" evidence="27">
    <location>
        <begin position="3785"/>
        <end position="3873"/>
    </location>
</feature>
<dbReference type="GO" id="GO:0048056">
    <property type="term" value="P:R3/R4 cell differentiation"/>
    <property type="evidence" value="ECO:0007669"/>
    <property type="project" value="UniProtKB-ARBA"/>
</dbReference>
<feature type="domain" description="Laminin IV type A" evidence="28">
    <location>
        <begin position="2340"/>
        <end position="2512"/>
    </location>
</feature>
<dbReference type="PROSITE" id="PS51115">
    <property type="entry name" value="LAMININ_IVA"/>
    <property type="match status" value="3"/>
</dbReference>
<evidence type="ECO:0000256" key="13">
    <source>
        <dbReference type="ARBA" id="ARBA00023157"/>
    </source>
</evidence>
<evidence type="ECO:0000313" key="30">
    <source>
        <dbReference type="RefSeq" id="XP_024936745.1"/>
    </source>
</evidence>
<feature type="disulfide bond" evidence="19">
    <location>
        <begin position="1686"/>
        <end position="1698"/>
    </location>
</feature>
<dbReference type="InterPro" id="IPR013106">
    <property type="entry name" value="Ig_V-set"/>
</dbReference>
<dbReference type="PROSITE" id="PS50027">
    <property type="entry name" value="EGF_LAM_2"/>
    <property type="match status" value="2"/>
</dbReference>
<feature type="domain" description="Ig-like" evidence="27">
    <location>
        <begin position="3411"/>
        <end position="3501"/>
    </location>
</feature>
<feature type="region of interest" description="Disordered" evidence="21">
    <location>
        <begin position="73"/>
        <end position="202"/>
    </location>
</feature>
<dbReference type="InterPro" id="IPR013783">
    <property type="entry name" value="Ig-like_fold"/>
</dbReference>
<feature type="compositionally biased region" description="Low complexity" evidence="21">
    <location>
        <begin position="73"/>
        <end position="90"/>
    </location>
</feature>
<dbReference type="RefSeq" id="XP_024936745.1">
    <property type="nucleotide sequence ID" value="XM_025080977.1"/>
</dbReference>
<keyword evidence="16 20" id="KW-0424">Laminin EGF-like domain</keyword>
<dbReference type="Pfam" id="PF00054">
    <property type="entry name" value="Laminin_G_1"/>
    <property type="match status" value="3"/>
</dbReference>
<evidence type="ECO:0000256" key="22">
    <source>
        <dbReference type="SAM" id="SignalP"/>
    </source>
</evidence>
<evidence type="ECO:0000256" key="1">
    <source>
        <dbReference type="ARBA" id="ARBA00004167"/>
    </source>
</evidence>
<feature type="compositionally biased region" description="Polar residues" evidence="21">
    <location>
        <begin position="189"/>
        <end position="200"/>
    </location>
</feature>
<feature type="disulfide bond" evidence="19">
    <location>
        <begin position="1778"/>
        <end position="1796"/>
    </location>
</feature>
<dbReference type="SMART" id="SM00192">
    <property type="entry name" value="LDLa"/>
    <property type="match status" value="21"/>
</dbReference>
<evidence type="ECO:0000256" key="7">
    <source>
        <dbReference type="ARBA" id="ARBA00022692"/>
    </source>
</evidence>
<dbReference type="PROSITE" id="PS00022">
    <property type="entry name" value="EGF_1"/>
    <property type="match status" value="7"/>
</dbReference>
<feature type="disulfide bond" evidence="19">
    <location>
        <begin position="551"/>
        <end position="566"/>
    </location>
</feature>
<dbReference type="GO" id="GO:0012505">
    <property type="term" value="C:endomembrane system"/>
    <property type="evidence" value="ECO:0007669"/>
    <property type="project" value="UniProtKB-SubCell"/>
</dbReference>
<feature type="region of interest" description="Disordered" evidence="21">
    <location>
        <begin position="1356"/>
        <end position="1382"/>
    </location>
</feature>
<feature type="domain" description="EGF-like" evidence="25">
    <location>
        <begin position="4952"/>
        <end position="4988"/>
    </location>
</feature>
<dbReference type="FunFam" id="2.10.25.10:FF:000012">
    <property type="entry name" value="Delta-like protein"/>
    <property type="match status" value="1"/>
</dbReference>
<evidence type="ECO:0000256" key="20">
    <source>
        <dbReference type="PROSITE-ProRule" id="PRU00460"/>
    </source>
</evidence>
<feature type="disulfide bond" evidence="17">
    <location>
        <begin position="4714"/>
        <end position="4724"/>
    </location>
</feature>
<feature type="disulfide bond" evidence="19">
    <location>
        <begin position="1705"/>
        <end position="1720"/>
    </location>
</feature>
<dbReference type="Pfam" id="PF01390">
    <property type="entry name" value="SEA"/>
    <property type="match status" value="1"/>
</dbReference>
<dbReference type="CDD" id="cd00055">
    <property type="entry name" value="EGF_Lam"/>
    <property type="match status" value="4"/>
</dbReference>
<dbReference type="SUPFAM" id="SSF48726">
    <property type="entry name" value="Immunoglobulin"/>
    <property type="match status" value="13"/>
</dbReference>
<feature type="disulfide bond" evidence="19">
    <location>
        <begin position="330"/>
        <end position="348"/>
    </location>
</feature>
<dbReference type="SMART" id="SM00180">
    <property type="entry name" value="EGF_Lam"/>
    <property type="match status" value="7"/>
</dbReference>
<dbReference type="InterPro" id="IPR001791">
    <property type="entry name" value="Laminin_G"/>
</dbReference>
<feature type="disulfide bond" evidence="17">
    <location>
        <begin position="4735"/>
        <end position="4744"/>
    </location>
</feature>
<dbReference type="SMART" id="SM00408">
    <property type="entry name" value="IGc2"/>
    <property type="match status" value="13"/>
</dbReference>
<dbReference type="Pfam" id="PF00047">
    <property type="entry name" value="ig"/>
    <property type="match status" value="1"/>
</dbReference>
<reference evidence="30" key="1">
    <citation type="submission" date="2025-08" db="UniProtKB">
        <authorList>
            <consortium name="RefSeq"/>
        </authorList>
    </citation>
    <scope>IDENTIFICATION</scope>
</reference>
<keyword evidence="15" id="KW-0325">Glycoprotein</keyword>
<feature type="domain" description="Ig-like" evidence="27">
    <location>
        <begin position="1967"/>
        <end position="2048"/>
    </location>
</feature>
<feature type="disulfide bond" evidence="19">
    <location>
        <begin position="1669"/>
        <end position="1684"/>
    </location>
</feature>
<evidence type="ECO:0000256" key="10">
    <source>
        <dbReference type="ARBA" id="ARBA00022869"/>
    </source>
</evidence>
<dbReference type="PANTHER" id="PTHR22722">
    <property type="entry name" value="LOW-DENSITY LIPOPROTEIN RECEPTOR-RELATED PROTEIN 2-RELATED"/>
    <property type="match status" value="1"/>
</dbReference>
<dbReference type="GO" id="GO:0007476">
    <property type="term" value="P:imaginal disc-derived wing morphogenesis"/>
    <property type="evidence" value="ECO:0007669"/>
    <property type="project" value="UniProtKB-ARBA"/>
</dbReference>
<dbReference type="Gene3D" id="2.60.120.200">
    <property type="match status" value="3"/>
</dbReference>
<dbReference type="Gene3D" id="2.10.25.10">
    <property type="entry name" value="Laminin"/>
    <property type="match status" value="6"/>
</dbReference>
<dbReference type="PRINTS" id="PR00261">
    <property type="entry name" value="LDLRECEPTOR"/>
</dbReference>
<dbReference type="InterPro" id="IPR013098">
    <property type="entry name" value="Ig_I-set"/>
</dbReference>
<feature type="disulfide bond" evidence="19">
    <location>
        <begin position="2106"/>
        <end position="2118"/>
    </location>
</feature>
<dbReference type="GO" id="GO:0043235">
    <property type="term" value="C:receptor complex"/>
    <property type="evidence" value="ECO:0007669"/>
    <property type="project" value="TreeGrafter"/>
</dbReference>
<feature type="disulfide bond" evidence="19">
    <location>
        <begin position="539"/>
        <end position="557"/>
    </location>
</feature>
<feature type="disulfide bond" evidence="19">
    <location>
        <begin position="1847"/>
        <end position="1862"/>
    </location>
</feature>
<feature type="domain" description="EGF-like" evidence="25">
    <location>
        <begin position="4672"/>
        <end position="4708"/>
    </location>
</feature>
<dbReference type="InterPro" id="IPR051221">
    <property type="entry name" value="LDLR-related"/>
</dbReference>
<comment type="subcellular location">
    <subcellularLocation>
        <location evidence="3">Endomembrane system</location>
    </subcellularLocation>
    <subcellularLocation>
        <location evidence="1">Membrane</location>
        <topology evidence="1">Single-pass membrane protein</topology>
    </subcellularLocation>
    <subcellularLocation>
        <location evidence="2">Secreted</location>
        <location evidence="2">Extracellular space</location>
        <location evidence="2">Extracellular matrix</location>
        <location evidence="2">Basement membrane</location>
    </subcellularLocation>
</comment>
<dbReference type="Gene3D" id="4.10.400.10">
    <property type="entry name" value="Low-density Lipoprotein Receptor"/>
    <property type="match status" value="20"/>
</dbReference>
<dbReference type="Pfam" id="PF00053">
    <property type="entry name" value="EGF_laminin"/>
    <property type="match status" value="5"/>
</dbReference>
<feature type="domain" description="Ig-like" evidence="27">
    <location>
        <begin position="2192"/>
        <end position="2276"/>
    </location>
</feature>
<dbReference type="InterPro" id="IPR013320">
    <property type="entry name" value="ConA-like_dom_sf"/>
</dbReference>
<accession>A0AAJ7R9C1</accession>
<feature type="disulfide bond" evidence="19">
    <location>
        <begin position="1875"/>
        <end position="1893"/>
    </location>
</feature>
<evidence type="ECO:0000256" key="8">
    <source>
        <dbReference type="ARBA" id="ARBA00022729"/>
    </source>
</evidence>
<dbReference type="SUPFAM" id="SSF49899">
    <property type="entry name" value="Concanavalin A-like lectins/glucanases"/>
    <property type="match status" value="3"/>
</dbReference>
<feature type="disulfide bond" evidence="19">
    <location>
        <begin position="4270"/>
        <end position="4282"/>
    </location>
</feature>
<gene>
    <name evidence="30" type="primary">LOC107263585</name>
</gene>
<feature type="disulfide bond" evidence="18">
    <location>
        <begin position="5184"/>
        <end position="5211"/>
    </location>
</feature>
<feature type="region of interest" description="Disordered" evidence="21">
    <location>
        <begin position="1394"/>
        <end position="1422"/>
    </location>
</feature>
<dbReference type="FunFam" id="2.10.25.10:FF:000066">
    <property type="entry name" value="FAT atypical cadherin 4"/>
    <property type="match status" value="1"/>
</dbReference>
<dbReference type="GO" id="GO:0050769">
    <property type="term" value="P:positive regulation of neurogenesis"/>
    <property type="evidence" value="ECO:0007669"/>
    <property type="project" value="UniProtKB-ARBA"/>
</dbReference>
<feature type="compositionally biased region" description="Basic and acidic residues" evidence="21">
    <location>
        <begin position="139"/>
        <end position="156"/>
    </location>
</feature>
<dbReference type="InterPro" id="IPR000082">
    <property type="entry name" value="SEA_dom"/>
</dbReference>
<feature type="disulfide bond" evidence="19">
    <location>
        <begin position="1623"/>
        <end position="1638"/>
    </location>
</feature>
<feature type="signal peptide" evidence="22">
    <location>
        <begin position="1"/>
        <end position="20"/>
    </location>
</feature>
<feature type="disulfide bond" evidence="19">
    <location>
        <begin position="2086"/>
        <end position="2101"/>
    </location>
</feature>
<feature type="disulfide bond" evidence="19">
    <location>
        <begin position="515"/>
        <end position="530"/>
    </location>
</feature>
<dbReference type="PROSITE" id="PS50025">
    <property type="entry name" value="LAM_G_DOMAIN"/>
    <property type="match status" value="3"/>
</dbReference>
<dbReference type="Pfam" id="PF00008">
    <property type="entry name" value="EGF"/>
    <property type="match status" value="1"/>
</dbReference>
<feature type="disulfide bond" evidence="19">
    <location>
        <begin position="476"/>
        <end position="491"/>
    </location>
</feature>
<keyword evidence="9" id="KW-0677">Repeat</keyword>
<feature type="disulfide bond" evidence="19">
    <location>
        <begin position="503"/>
        <end position="521"/>
    </location>
</feature>
<evidence type="ECO:0000256" key="11">
    <source>
        <dbReference type="ARBA" id="ARBA00022989"/>
    </source>
</evidence>
<dbReference type="Pfam" id="PF07679">
    <property type="entry name" value="I-set"/>
    <property type="match status" value="1"/>
</dbReference>
<feature type="disulfide bond" evidence="19">
    <location>
        <begin position="592"/>
        <end position="607"/>
    </location>
</feature>
<dbReference type="PROSITE" id="PS01209">
    <property type="entry name" value="LDLRA_1"/>
    <property type="match status" value="8"/>
</dbReference>
<feature type="disulfide bond" evidence="19">
    <location>
        <begin position="648"/>
        <end position="660"/>
    </location>
</feature>
<name>A0AAJ7R9C1_CEPCN</name>
<feature type="disulfide bond" evidence="19">
    <location>
        <begin position="1868"/>
        <end position="1880"/>
    </location>
</feature>
<dbReference type="Gene3D" id="2.60.40.10">
    <property type="entry name" value="Immunoglobulins"/>
    <property type="match status" value="13"/>
</dbReference>
<feature type="domain" description="Ig-like" evidence="27">
    <location>
        <begin position="3695"/>
        <end position="3780"/>
    </location>
</feature>
<dbReference type="CDD" id="cd00110">
    <property type="entry name" value="LamG"/>
    <property type="match status" value="3"/>
</dbReference>
<feature type="domain" description="Laminin G" evidence="24">
    <location>
        <begin position="4751"/>
        <end position="4926"/>
    </location>
</feature>
<feature type="region of interest" description="Disordered" evidence="21">
    <location>
        <begin position="1299"/>
        <end position="1321"/>
    </location>
</feature>
<feature type="disulfide bond" evidence="19">
    <location>
        <begin position="2113"/>
        <end position="2131"/>
    </location>
</feature>
<feature type="region of interest" description="Disordered" evidence="21">
    <location>
        <begin position="371"/>
        <end position="414"/>
    </location>
</feature>
<feature type="compositionally biased region" description="Acidic residues" evidence="21">
    <location>
        <begin position="164"/>
        <end position="176"/>
    </location>
</feature>
<feature type="disulfide bond" evidence="19">
    <location>
        <begin position="457"/>
        <end position="469"/>
    </location>
</feature>
<feature type="disulfide bond" evidence="20">
    <location>
        <begin position="2646"/>
        <end position="2655"/>
    </location>
</feature>
<feature type="disulfide bond" evidence="19">
    <location>
        <begin position="619"/>
        <end position="637"/>
    </location>
</feature>
<dbReference type="InterPro" id="IPR001881">
    <property type="entry name" value="EGF-like_Ca-bd_dom"/>
</dbReference>
<evidence type="ECO:0000256" key="3">
    <source>
        <dbReference type="ARBA" id="ARBA00004308"/>
    </source>
</evidence>